<name>A0A9P7BSM1_RHIOR</name>
<feature type="transmembrane region" description="Helical" evidence="1">
    <location>
        <begin position="158"/>
        <end position="180"/>
    </location>
</feature>
<evidence type="ECO:0000256" key="1">
    <source>
        <dbReference type="SAM" id="Phobius"/>
    </source>
</evidence>
<dbReference type="OrthoDB" id="2398617at2759"/>
<keyword evidence="3" id="KW-1185">Reference proteome</keyword>
<sequence>MKKFRLKQEPFDRTGLLFSLTGFLLILLCLIGCQTPGSKGLYFAKVTDASQSGMVAYYGWRGYCIEDKGITCYKDDGVLVVPLDVSISDNLNITYPQLFKDQITQDQNLNPGAAPNPPHNPKIYPAAVICLICSGALLVLAVYRVYRPQQYQDEHYTRGFLAAASTVLALLLVALSSVMYQNAIEQLNETYPHLVASQGPCMILLGVAFASFFLASIALLRGVMRIDSDPEGYSAI</sequence>
<reference evidence="2" key="1">
    <citation type="journal article" date="2020" name="Microb. Genom.">
        <title>Genetic diversity of clinical and environmental Mucorales isolates obtained from an investigation of mucormycosis cases among solid organ transplant recipients.</title>
        <authorList>
            <person name="Nguyen M.H."/>
            <person name="Kaul D."/>
            <person name="Muto C."/>
            <person name="Cheng S.J."/>
            <person name="Richter R.A."/>
            <person name="Bruno V.M."/>
            <person name="Liu G."/>
            <person name="Beyhan S."/>
            <person name="Sundermann A.J."/>
            <person name="Mounaud S."/>
            <person name="Pasculle A.W."/>
            <person name="Nierman W.C."/>
            <person name="Driscoll E."/>
            <person name="Cumbie R."/>
            <person name="Clancy C.J."/>
            <person name="Dupont C.L."/>
        </authorList>
    </citation>
    <scope>NUCLEOTIDE SEQUENCE</scope>
    <source>
        <strain evidence="2">GL11</strain>
    </source>
</reference>
<proteinExistence type="predicted"/>
<feature type="transmembrane region" description="Helical" evidence="1">
    <location>
        <begin position="200"/>
        <end position="220"/>
    </location>
</feature>
<keyword evidence="1" id="KW-0812">Transmembrane</keyword>
<organism evidence="2 3">
    <name type="scientific">Rhizopus oryzae</name>
    <name type="common">Mucormycosis agent</name>
    <name type="synonym">Rhizopus arrhizus var. delemar</name>
    <dbReference type="NCBI Taxonomy" id="64495"/>
    <lineage>
        <taxon>Eukaryota</taxon>
        <taxon>Fungi</taxon>
        <taxon>Fungi incertae sedis</taxon>
        <taxon>Mucoromycota</taxon>
        <taxon>Mucoromycotina</taxon>
        <taxon>Mucoromycetes</taxon>
        <taxon>Mucorales</taxon>
        <taxon>Mucorineae</taxon>
        <taxon>Rhizopodaceae</taxon>
        <taxon>Rhizopus</taxon>
    </lineage>
</organism>
<dbReference type="EMBL" id="JAANQT010000634">
    <property type="protein sequence ID" value="KAG1309458.1"/>
    <property type="molecule type" value="Genomic_DNA"/>
</dbReference>
<protein>
    <submittedName>
        <fullName evidence="2">Uncharacterized protein</fullName>
    </submittedName>
</protein>
<gene>
    <name evidence="2" type="ORF">G6F64_005292</name>
</gene>
<evidence type="ECO:0000313" key="3">
    <source>
        <dbReference type="Proteomes" id="UP000716291"/>
    </source>
</evidence>
<dbReference type="Proteomes" id="UP000716291">
    <property type="component" value="Unassembled WGS sequence"/>
</dbReference>
<comment type="caution">
    <text evidence="2">The sequence shown here is derived from an EMBL/GenBank/DDBJ whole genome shotgun (WGS) entry which is preliminary data.</text>
</comment>
<dbReference type="AlphaFoldDB" id="A0A9P7BSM1"/>
<evidence type="ECO:0000313" key="2">
    <source>
        <dbReference type="EMBL" id="KAG1309458.1"/>
    </source>
</evidence>
<keyword evidence="1" id="KW-0472">Membrane</keyword>
<feature type="transmembrane region" description="Helical" evidence="1">
    <location>
        <begin position="123"/>
        <end position="146"/>
    </location>
</feature>
<accession>A0A9P7BSM1</accession>
<keyword evidence="1" id="KW-1133">Transmembrane helix</keyword>